<comment type="caution">
    <text evidence="6">The sequence shown here is derived from an EMBL/GenBank/DDBJ whole genome shotgun (WGS) entry which is preliminary data.</text>
</comment>
<accession>A0A2H0UGK8</accession>
<keyword evidence="2 4" id="KW-0413">Isomerase</keyword>
<evidence type="ECO:0000256" key="2">
    <source>
        <dbReference type="ARBA" id="ARBA00023235"/>
    </source>
</evidence>
<dbReference type="InterPro" id="IPR002942">
    <property type="entry name" value="S4_RNA-bd"/>
</dbReference>
<proteinExistence type="inferred from homology"/>
<dbReference type="GO" id="GO:0000455">
    <property type="term" value="P:enzyme-directed rRNA pseudouridine synthesis"/>
    <property type="evidence" value="ECO:0007669"/>
    <property type="project" value="UniProtKB-ARBA"/>
</dbReference>
<dbReference type="AlphaFoldDB" id="A0A2H0UGK8"/>
<dbReference type="Proteomes" id="UP000229315">
    <property type="component" value="Unassembled WGS sequence"/>
</dbReference>
<dbReference type="InterPro" id="IPR042092">
    <property type="entry name" value="PsdUridine_s_RsuA/RluB/E/F_cat"/>
</dbReference>
<sequence length="238" mass="27003">MRINKYLADRQYASRREADTLIERGLVFINGKKAVLGDKVEENDRVEVISVEKGNRAYFAYYKPVGVVTVNAQEGEKEVKDITRFPEKVYPLGRLDKDSEGLLLLSNDGRVTTALLKPEAGIEKEYAVTVDKDITHLFLKRLQSGVDIGGVNNVKHYVTKPALVRRTSKRTFDIVITEGKNRQIRRMCSAFGYTVTTLKRFRIANIELDDLTSGTFREVKGEELDEFLKNINVRGVAE</sequence>
<dbReference type="Gene3D" id="3.10.290.10">
    <property type="entry name" value="RNA-binding S4 domain"/>
    <property type="match status" value="1"/>
</dbReference>
<evidence type="ECO:0000259" key="5">
    <source>
        <dbReference type="SMART" id="SM00363"/>
    </source>
</evidence>
<organism evidence="6 7">
    <name type="scientific">Candidatus Kaiserbacteria bacterium CG10_big_fil_rev_8_21_14_0_10_45_20</name>
    <dbReference type="NCBI Taxonomy" id="1974607"/>
    <lineage>
        <taxon>Bacteria</taxon>
        <taxon>Candidatus Kaiseribacteriota</taxon>
    </lineage>
</organism>
<dbReference type="NCBIfam" id="TIGR00093">
    <property type="entry name" value="pseudouridine synthase"/>
    <property type="match status" value="1"/>
</dbReference>
<dbReference type="PANTHER" id="PTHR47683:SF2">
    <property type="entry name" value="RNA-BINDING S4 DOMAIN-CONTAINING PROTEIN"/>
    <property type="match status" value="1"/>
</dbReference>
<reference evidence="7" key="1">
    <citation type="submission" date="2017-09" db="EMBL/GenBank/DDBJ databases">
        <title>Depth-based differentiation of microbial function through sediment-hosted aquifers and enrichment of novel symbionts in the deep terrestrial subsurface.</title>
        <authorList>
            <person name="Probst A.J."/>
            <person name="Ladd B."/>
            <person name="Jarett J.K."/>
            <person name="Geller-Mcgrath D.E."/>
            <person name="Sieber C.M.K."/>
            <person name="Emerson J.B."/>
            <person name="Anantharaman K."/>
            <person name="Thomas B.C."/>
            <person name="Malmstrom R."/>
            <person name="Stieglmeier M."/>
            <person name="Klingl A."/>
            <person name="Woyke T."/>
            <person name="Ryan C.M."/>
            <person name="Banfield J.F."/>
        </authorList>
    </citation>
    <scope>NUCLEOTIDE SEQUENCE [LARGE SCALE GENOMIC DNA]</scope>
</reference>
<dbReference type="SUPFAM" id="SSF55120">
    <property type="entry name" value="Pseudouridine synthase"/>
    <property type="match status" value="1"/>
</dbReference>
<dbReference type="FunFam" id="3.10.290.10:FF:000003">
    <property type="entry name" value="Pseudouridine synthase"/>
    <property type="match status" value="1"/>
</dbReference>
<dbReference type="EMBL" id="PFBH01000001">
    <property type="protein sequence ID" value="PIR85537.1"/>
    <property type="molecule type" value="Genomic_DNA"/>
</dbReference>
<feature type="domain" description="RNA-binding S4" evidence="5">
    <location>
        <begin position="1"/>
        <end position="57"/>
    </location>
</feature>
<dbReference type="Pfam" id="PF00849">
    <property type="entry name" value="PseudoU_synth_2"/>
    <property type="match status" value="1"/>
</dbReference>
<dbReference type="InterPro" id="IPR018496">
    <property type="entry name" value="PsdUridine_synth_RsuA/RluB_CS"/>
</dbReference>
<dbReference type="GO" id="GO:0120159">
    <property type="term" value="F:rRNA pseudouridine synthase activity"/>
    <property type="evidence" value="ECO:0007669"/>
    <property type="project" value="UniProtKB-ARBA"/>
</dbReference>
<evidence type="ECO:0000313" key="7">
    <source>
        <dbReference type="Proteomes" id="UP000229315"/>
    </source>
</evidence>
<dbReference type="GO" id="GO:0003723">
    <property type="term" value="F:RNA binding"/>
    <property type="evidence" value="ECO:0007669"/>
    <property type="project" value="UniProtKB-KW"/>
</dbReference>
<gene>
    <name evidence="6" type="ORF">COU15_00370</name>
</gene>
<dbReference type="Gene3D" id="3.30.70.1560">
    <property type="entry name" value="Alpha-L RNA-binding motif"/>
    <property type="match status" value="1"/>
</dbReference>
<keyword evidence="3" id="KW-0694">RNA-binding</keyword>
<dbReference type="SMART" id="SM00363">
    <property type="entry name" value="S4"/>
    <property type="match status" value="1"/>
</dbReference>
<evidence type="ECO:0000313" key="6">
    <source>
        <dbReference type="EMBL" id="PIR85537.1"/>
    </source>
</evidence>
<dbReference type="EC" id="5.4.99.-" evidence="4"/>
<dbReference type="InterPro" id="IPR020103">
    <property type="entry name" value="PsdUridine_synth_cat_dom_sf"/>
</dbReference>
<protein>
    <recommendedName>
        <fullName evidence="4">Pseudouridine synthase</fullName>
        <ecNumber evidence="4">5.4.99.-</ecNumber>
    </recommendedName>
</protein>
<evidence type="ECO:0000256" key="1">
    <source>
        <dbReference type="ARBA" id="ARBA00008348"/>
    </source>
</evidence>
<dbReference type="Gene3D" id="3.30.70.580">
    <property type="entry name" value="Pseudouridine synthase I, catalytic domain, N-terminal subdomain"/>
    <property type="match status" value="1"/>
</dbReference>
<dbReference type="Pfam" id="PF01479">
    <property type="entry name" value="S4"/>
    <property type="match status" value="1"/>
</dbReference>
<dbReference type="InterPro" id="IPR036986">
    <property type="entry name" value="S4_RNA-bd_sf"/>
</dbReference>
<evidence type="ECO:0000256" key="4">
    <source>
        <dbReference type="RuleBase" id="RU003887"/>
    </source>
</evidence>
<dbReference type="PANTHER" id="PTHR47683">
    <property type="entry name" value="PSEUDOURIDINE SYNTHASE FAMILY PROTEIN-RELATED"/>
    <property type="match status" value="1"/>
</dbReference>
<comment type="similarity">
    <text evidence="1 4">Belongs to the pseudouridine synthase RsuA family.</text>
</comment>
<name>A0A2H0UGK8_9BACT</name>
<dbReference type="InterPro" id="IPR006145">
    <property type="entry name" value="PsdUridine_synth_RsuA/RluA"/>
</dbReference>
<dbReference type="InterPro" id="IPR050343">
    <property type="entry name" value="RsuA_PseudoU_synthase"/>
</dbReference>
<dbReference type="InterPro" id="IPR020094">
    <property type="entry name" value="TruA/RsuA/RluB/E/F_N"/>
</dbReference>
<dbReference type="PROSITE" id="PS01149">
    <property type="entry name" value="PSI_RSU"/>
    <property type="match status" value="1"/>
</dbReference>
<dbReference type="SUPFAM" id="SSF55174">
    <property type="entry name" value="Alpha-L RNA-binding motif"/>
    <property type="match status" value="1"/>
</dbReference>
<evidence type="ECO:0000256" key="3">
    <source>
        <dbReference type="PROSITE-ProRule" id="PRU00182"/>
    </source>
</evidence>
<dbReference type="InterPro" id="IPR000748">
    <property type="entry name" value="PsdUridine_synth_RsuA/RluB/E/F"/>
</dbReference>
<dbReference type="PROSITE" id="PS50889">
    <property type="entry name" value="S4"/>
    <property type="match status" value="1"/>
</dbReference>
<dbReference type="CDD" id="cd00165">
    <property type="entry name" value="S4"/>
    <property type="match status" value="1"/>
</dbReference>